<dbReference type="EMBL" id="BARV01004096">
    <property type="protein sequence ID" value="GAI15399.1"/>
    <property type="molecule type" value="Genomic_DNA"/>
</dbReference>
<protein>
    <submittedName>
        <fullName evidence="1">Uncharacterized protein</fullName>
    </submittedName>
</protein>
<name>X1N9T6_9ZZZZ</name>
<dbReference type="InterPro" id="IPR017850">
    <property type="entry name" value="Alkaline_phosphatase_core_sf"/>
</dbReference>
<organism evidence="1">
    <name type="scientific">marine sediment metagenome</name>
    <dbReference type="NCBI Taxonomy" id="412755"/>
    <lineage>
        <taxon>unclassified sequences</taxon>
        <taxon>metagenomes</taxon>
        <taxon>ecological metagenomes</taxon>
    </lineage>
</organism>
<sequence>MRKKRCFFIGIDGGDWDTLGPLMEQGFMPNLKRVAGGRNRGVLHS</sequence>
<gene>
    <name evidence="1" type="ORF">S06H3_09343</name>
</gene>
<proteinExistence type="predicted"/>
<reference evidence="1" key="1">
    <citation type="journal article" date="2014" name="Front. Microbiol.">
        <title>High frequency of phylogenetically diverse reductive dehalogenase-homologous genes in deep subseafloor sedimentary metagenomes.</title>
        <authorList>
            <person name="Kawai M."/>
            <person name="Futagami T."/>
            <person name="Toyoda A."/>
            <person name="Takaki Y."/>
            <person name="Nishi S."/>
            <person name="Hori S."/>
            <person name="Arai W."/>
            <person name="Tsubouchi T."/>
            <person name="Morono Y."/>
            <person name="Uchiyama I."/>
            <person name="Ito T."/>
            <person name="Fujiyama A."/>
            <person name="Inagaki F."/>
            <person name="Takami H."/>
        </authorList>
    </citation>
    <scope>NUCLEOTIDE SEQUENCE</scope>
    <source>
        <strain evidence="1">Expedition CK06-06</strain>
    </source>
</reference>
<accession>X1N9T6</accession>
<feature type="non-terminal residue" evidence="1">
    <location>
        <position position="45"/>
    </location>
</feature>
<comment type="caution">
    <text evidence="1">The sequence shown here is derived from an EMBL/GenBank/DDBJ whole genome shotgun (WGS) entry which is preliminary data.</text>
</comment>
<evidence type="ECO:0000313" key="1">
    <source>
        <dbReference type="EMBL" id="GAI15399.1"/>
    </source>
</evidence>
<dbReference type="AlphaFoldDB" id="X1N9T6"/>
<dbReference type="Gene3D" id="3.40.720.10">
    <property type="entry name" value="Alkaline Phosphatase, subunit A"/>
    <property type="match status" value="1"/>
</dbReference>